<organism evidence="2 3">
    <name type="scientific">Pocillopora damicornis</name>
    <name type="common">Cauliflower coral</name>
    <name type="synonym">Millepora damicornis</name>
    <dbReference type="NCBI Taxonomy" id="46731"/>
    <lineage>
        <taxon>Eukaryota</taxon>
        <taxon>Metazoa</taxon>
        <taxon>Cnidaria</taxon>
        <taxon>Anthozoa</taxon>
        <taxon>Hexacorallia</taxon>
        <taxon>Scleractinia</taxon>
        <taxon>Astrocoeniina</taxon>
        <taxon>Pocilloporidae</taxon>
        <taxon>Pocillopora</taxon>
    </lineage>
</organism>
<accession>A0A3M6TPJ7</accession>
<feature type="compositionally biased region" description="Polar residues" evidence="1">
    <location>
        <begin position="31"/>
        <end position="46"/>
    </location>
</feature>
<evidence type="ECO:0000256" key="1">
    <source>
        <dbReference type="SAM" id="MobiDB-lite"/>
    </source>
</evidence>
<dbReference type="EMBL" id="RCHS01003223">
    <property type="protein sequence ID" value="RMX43345.1"/>
    <property type="molecule type" value="Genomic_DNA"/>
</dbReference>
<feature type="region of interest" description="Disordered" evidence="1">
    <location>
        <begin position="1"/>
        <end position="60"/>
    </location>
</feature>
<protein>
    <submittedName>
        <fullName evidence="2">Uncharacterized protein</fullName>
    </submittedName>
</protein>
<comment type="caution">
    <text evidence="2">The sequence shown here is derived from an EMBL/GenBank/DDBJ whole genome shotgun (WGS) entry which is preliminary data.</text>
</comment>
<gene>
    <name evidence="2" type="ORF">pdam_00021521</name>
</gene>
<dbReference type="AlphaFoldDB" id="A0A3M6TPJ7"/>
<keyword evidence="3" id="KW-1185">Reference proteome</keyword>
<feature type="non-terminal residue" evidence="2">
    <location>
        <position position="60"/>
    </location>
</feature>
<name>A0A3M6TPJ7_POCDA</name>
<dbReference type="Proteomes" id="UP000275408">
    <property type="component" value="Unassembled WGS sequence"/>
</dbReference>
<feature type="compositionally biased region" description="Basic and acidic residues" evidence="1">
    <location>
        <begin position="1"/>
        <end position="13"/>
    </location>
</feature>
<reference evidence="2 3" key="1">
    <citation type="journal article" date="2018" name="Sci. Rep.">
        <title>Comparative analysis of the Pocillopora damicornis genome highlights role of immune system in coral evolution.</title>
        <authorList>
            <person name="Cunning R."/>
            <person name="Bay R.A."/>
            <person name="Gillette P."/>
            <person name="Baker A.C."/>
            <person name="Traylor-Knowles N."/>
        </authorList>
    </citation>
    <scope>NUCLEOTIDE SEQUENCE [LARGE SCALE GENOMIC DNA]</scope>
    <source>
        <strain evidence="2">RSMAS</strain>
        <tissue evidence="2">Whole animal</tissue>
    </source>
</reference>
<proteinExistence type="predicted"/>
<feature type="compositionally biased region" description="Basic and acidic residues" evidence="1">
    <location>
        <begin position="48"/>
        <end position="60"/>
    </location>
</feature>
<feature type="non-terminal residue" evidence="2">
    <location>
        <position position="1"/>
    </location>
</feature>
<sequence>QHFDTRQSNKGDEDINPTHGGRQPYLADTGNHGNSAKKSSQFNPSDASEVRAVEMQAFKE</sequence>
<evidence type="ECO:0000313" key="2">
    <source>
        <dbReference type="EMBL" id="RMX43345.1"/>
    </source>
</evidence>
<evidence type="ECO:0000313" key="3">
    <source>
        <dbReference type="Proteomes" id="UP000275408"/>
    </source>
</evidence>